<comment type="caution">
    <text evidence="8">The sequence shown here is derived from an EMBL/GenBank/DDBJ whole genome shotgun (WGS) entry which is preliminary data.</text>
</comment>
<dbReference type="PROSITE" id="PS51918">
    <property type="entry name" value="RADICAL_SAM"/>
    <property type="match status" value="1"/>
</dbReference>
<keyword evidence="3" id="KW-0949">S-adenosyl-L-methionine</keyword>
<dbReference type="Gene3D" id="3.80.30.20">
    <property type="entry name" value="tm_1862 like domain"/>
    <property type="match status" value="1"/>
</dbReference>
<dbReference type="SFLD" id="SFLDG01086">
    <property type="entry name" value="elongater_protein-like"/>
    <property type="match status" value="1"/>
</dbReference>
<dbReference type="GO" id="GO:0003824">
    <property type="term" value="F:catalytic activity"/>
    <property type="evidence" value="ECO:0007669"/>
    <property type="project" value="InterPro"/>
</dbReference>
<dbReference type="InterPro" id="IPR006638">
    <property type="entry name" value="Elp3/MiaA/NifB-like_rSAM"/>
</dbReference>
<dbReference type="RefSeq" id="WP_186442901.1">
    <property type="nucleotide sequence ID" value="NZ_VLLC01000003.1"/>
</dbReference>
<protein>
    <submittedName>
        <fullName evidence="8">Radical SAM family protein</fullName>
    </submittedName>
</protein>
<organism evidence="8 9">
    <name type="scientific">Desulfobotulus alkaliphilus</name>
    <dbReference type="NCBI Taxonomy" id="622671"/>
    <lineage>
        <taxon>Bacteria</taxon>
        <taxon>Pseudomonadati</taxon>
        <taxon>Thermodesulfobacteriota</taxon>
        <taxon>Desulfobacteria</taxon>
        <taxon>Desulfobacterales</taxon>
        <taxon>Desulfobacteraceae</taxon>
        <taxon>Desulfobotulus</taxon>
    </lineage>
</organism>
<gene>
    <name evidence="8" type="ORF">LZ24_00671</name>
</gene>
<dbReference type="SUPFAM" id="SSF102114">
    <property type="entry name" value="Radical SAM enzymes"/>
    <property type="match status" value="1"/>
</dbReference>
<feature type="domain" description="Radical SAM core" evidence="7">
    <location>
        <begin position="5"/>
        <end position="235"/>
    </location>
</feature>
<evidence type="ECO:0000256" key="5">
    <source>
        <dbReference type="ARBA" id="ARBA00023004"/>
    </source>
</evidence>
<dbReference type="GO" id="GO:0051539">
    <property type="term" value="F:4 iron, 4 sulfur cluster binding"/>
    <property type="evidence" value="ECO:0007669"/>
    <property type="project" value="UniProtKB-KW"/>
</dbReference>
<dbReference type="CDD" id="cd01335">
    <property type="entry name" value="Radical_SAM"/>
    <property type="match status" value="1"/>
</dbReference>
<dbReference type="SFLD" id="SFLDS00029">
    <property type="entry name" value="Radical_SAM"/>
    <property type="match status" value="1"/>
</dbReference>
<evidence type="ECO:0000256" key="1">
    <source>
        <dbReference type="ARBA" id="ARBA00001966"/>
    </source>
</evidence>
<evidence type="ECO:0000259" key="7">
    <source>
        <dbReference type="PROSITE" id="PS51918"/>
    </source>
</evidence>
<dbReference type="InterPro" id="IPR058240">
    <property type="entry name" value="rSAM_sf"/>
</dbReference>
<evidence type="ECO:0000256" key="2">
    <source>
        <dbReference type="ARBA" id="ARBA00022485"/>
    </source>
</evidence>
<dbReference type="EMBL" id="VLLC01000003">
    <property type="protein sequence ID" value="TWI75620.1"/>
    <property type="molecule type" value="Genomic_DNA"/>
</dbReference>
<sequence length="347" mass="37889">MIPAQKPFIIPLFLPHAGCPHHCIFCNQKTLHPESGKRDLSMLRRERDRWLAFPRDFQRPVELAFFGGNFLGLPPGELEACMELVQEVPGAGLRFSTRPDTVNRASLERFRASGLHVTAELGIQSLDERVLRLSARGHGVDAVVAAFKALKQAGIRVGAQMMTGLPGASASSDLETAAGLVALGPDFARVSPALVLKGSGLAKLYARGRFRPLEFSEAVERTAAYVNILEKGGVPVVRIGLQADTHLEESLLAGPHHPSLGEWVRGRILGDAVLEAFGRMGGKRAGQPLRIRVSSHLRSRMQGMERSNVSRFEKAFFPAPFSIVTEKNQGPDFWIIEYAGGLFKDPA</sequence>
<dbReference type="PANTHER" id="PTHR11135">
    <property type="entry name" value="HISTONE ACETYLTRANSFERASE-RELATED"/>
    <property type="match status" value="1"/>
</dbReference>
<keyword evidence="2" id="KW-0004">4Fe-4S</keyword>
<dbReference type="AlphaFoldDB" id="A0A562S4K8"/>
<name>A0A562S4K8_9BACT</name>
<evidence type="ECO:0000256" key="4">
    <source>
        <dbReference type="ARBA" id="ARBA00022723"/>
    </source>
</evidence>
<dbReference type="InterPro" id="IPR007197">
    <property type="entry name" value="rSAM"/>
</dbReference>
<keyword evidence="6" id="KW-0411">Iron-sulfur</keyword>
<evidence type="ECO:0000313" key="8">
    <source>
        <dbReference type="EMBL" id="TWI75620.1"/>
    </source>
</evidence>
<evidence type="ECO:0000313" key="9">
    <source>
        <dbReference type="Proteomes" id="UP000318307"/>
    </source>
</evidence>
<dbReference type="InterPro" id="IPR032432">
    <property type="entry name" value="Radical_SAM_C"/>
</dbReference>
<dbReference type="Pfam" id="PF04055">
    <property type="entry name" value="Radical_SAM"/>
    <property type="match status" value="1"/>
</dbReference>
<evidence type="ECO:0000256" key="3">
    <source>
        <dbReference type="ARBA" id="ARBA00022691"/>
    </source>
</evidence>
<dbReference type="GO" id="GO:0046872">
    <property type="term" value="F:metal ion binding"/>
    <property type="evidence" value="ECO:0007669"/>
    <property type="project" value="UniProtKB-KW"/>
</dbReference>
<evidence type="ECO:0000256" key="6">
    <source>
        <dbReference type="ARBA" id="ARBA00023014"/>
    </source>
</evidence>
<dbReference type="SFLD" id="SFLDG01082">
    <property type="entry name" value="B12-binding_domain_containing"/>
    <property type="match status" value="1"/>
</dbReference>
<dbReference type="PANTHER" id="PTHR11135:SF0">
    <property type="entry name" value="ELONGATOR COMPLEX PROTEIN 3"/>
    <property type="match status" value="1"/>
</dbReference>
<dbReference type="InterPro" id="IPR023404">
    <property type="entry name" value="rSAM_horseshoe"/>
</dbReference>
<dbReference type="InterPro" id="IPR039661">
    <property type="entry name" value="ELP3"/>
</dbReference>
<accession>A0A562S4K8</accession>
<proteinExistence type="predicted"/>
<keyword evidence="9" id="KW-1185">Reference proteome</keyword>
<comment type="cofactor">
    <cofactor evidence="1">
        <name>[4Fe-4S] cluster</name>
        <dbReference type="ChEBI" id="CHEBI:49883"/>
    </cofactor>
</comment>
<dbReference type="GO" id="GO:0002926">
    <property type="term" value="P:tRNA wobble base 5-methoxycarbonylmethyl-2-thiouridinylation"/>
    <property type="evidence" value="ECO:0007669"/>
    <property type="project" value="TreeGrafter"/>
</dbReference>
<dbReference type="Proteomes" id="UP000318307">
    <property type="component" value="Unassembled WGS sequence"/>
</dbReference>
<dbReference type="Pfam" id="PF16199">
    <property type="entry name" value="Radical_SAM_C"/>
    <property type="match status" value="1"/>
</dbReference>
<keyword evidence="4" id="KW-0479">Metal-binding</keyword>
<reference evidence="8 9" key="1">
    <citation type="submission" date="2019-07" db="EMBL/GenBank/DDBJ databases">
        <title>Genome sequencing of 100 strains of the haloalkaliphilic chemolithoautotrophic sulfur-oxidizing bacterium Thioalkalivibrio.</title>
        <authorList>
            <person name="Muyzer G."/>
        </authorList>
    </citation>
    <scope>NUCLEOTIDE SEQUENCE [LARGE SCALE GENOMIC DNA]</scope>
    <source>
        <strain evidence="8 9">ASO4-4</strain>
    </source>
</reference>
<dbReference type="GO" id="GO:0005737">
    <property type="term" value="C:cytoplasm"/>
    <property type="evidence" value="ECO:0007669"/>
    <property type="project" value="TreeGrafter"/>
</dbReference>
<keyword evidence="5" id="KW-0408">Iron</keyword>
<dbReference type="SMART" id="SM00729">
    <property type="entry name" value="Elp3"/>
    <property type="match status" value="1"/>
</dbReference>